<dbReference type="InterPro" id="IPR016181">
    <property type="entry name" value="Acyl_CoA_acyltransferase"/>
</dbReference>
<proteinExistence type="predicted"/>
<gene>
    <name evidence="2" type="ORF">BED47_03460</name>
</gene>
<dbReference type="InterPro" id="IPR000182">
    <property type="entry name" value="GNAT_dom"/>
</dbReference>
<dbReference type="Gene3D" id="3.40.630.30">
    <property type="match status" value="1"/>
</dbReference>
<protein>
    <recommendedName>
        <fullName evidence="1">N-acetyltransferase domain-containing protein</fullName>
    </recommendedName>
</protein>
<name>A0ABX2ZY80_9BACI</name>
<accession>A0ABX2ZY80</accession>
<evidence type="ECO:0000313" key="3">
    <source>
        <dbReference type="Proteomes" id="UP000094580"/>
    </source>
</evidence>
<dbReference type="PANTHER" id="PTHR43415:SF3">
    <property type="entry name" value="GNAT-FAMILY ACETYLTRANSFERASE"/>
    <property type="match status" value="1"/>
</dbReference>
<dbReference type="Pfam" id="PF00583">
    <property type="entry name" value="Acetyltransf_1"/>
    <property type="match status" value="1"/>
</dbReference>
<dbReference type="CDD" id="cd04301">
    <property type="entry name" value="NAT_SF"/>
    <property type="match status" value="1"/>
</dbReference>
<dbReference type="PANTHER" id="PTHR43415">
    <property type="entry name" value="SPERMIDINE N(1)-ACETYLTRANSFERASE"/>
    <property type="match status" value="1"/>
</dbReference>
<feature type="domain" description="N-acetyltransferase" evidence="1">
    <location>
        <begin position="1"/>
        <end position="167"/>
    </location>
</feature>
<dbReference type="SUPFAM" id="SSF55729">
    <property type="entry name" value="Acyl-CoA N-acyltransferases (Nat)"/>
    <property type="match status" value="1"/>
</dbReference>
<organism evidence="2 3">
    <name type="scientific">Gottfriedia luciferensis</name>
    <dbReference type="NCBI Taxonomy" id="178774"/>
    <lineage>
        <taxon>Bacteria</taxon>
        <taxon>Bacillati</taxon>
        <taxon>Bacillota</taxon>
        <taxon>Bacilli</taxon>
        <taxon>Bacillales</taxon>
        <taxon>Bacillaceae</taxon>
        <taxon>Gottfriedia</taxon>
    </lineage>
</organism>
<keyword evidence="3" id="KW-1185">Reference proteome</keyword>
<evidence type="ECO:0000259" key="1">
    <source>
        <dbReference type="PROSITE" id="PS51186"/>
    </source>
</evidence>
<dbReference type="RefSeq" id="WP_069032435.1">
    <property type="nucleotide sequence ID" value="NZ_MDKC01000002.1"/>
</dbReference>
<dbReference type="Proteomes" id="UP000094580">
    <property type="component" value="Unassembled WGS sequence"/>
</dbReference>
<sequence length="167" mass="19068">MEIRKLIIEDLPEFIRLRSEGLTLSPEAFGESLTEYEKKSIEQHTNNFPKTFDNFIIGAFDKGLLVGVAGFFQKRSEKMKHKGTIWGMYVTPDYRGKGVGKKVLSQAIQDAMEIEEILQIELAVISSNQSAKKLYESVGFESFGTEKRALFVNGEFYDEDHMVKMIK</sequence>
<dbReference type="EMBL" id="MDKC01000002">
    <property type="protein sequence ID" value="ODG93359.1"/>
    <property type="molecule type" value="Genomic_DNA"/>
</dbReference>
<comment type="caution">
    <text evidence="2">The sequence shown here is derived from an EMBL/GenBank/DDBJ whole genome shotgun (WGS) entry which is preliminary data.</text>
</comment>
<dbReference type="PROSITE" id="PS51186">
    <property type="entry name" value="GNAT"/>
    <property type="match status" value="1"/>
</dbReference>
<reference evidence="2 3" key="1">
    <citation type="submission" date="2016-07" db="EMBL/GenBank/DDBJ databases">
        <authorList>
            <person name="Townsley L."/>
            <person name="Shank E.A."/>
        </authorList>
    </citation>
    <scope>NUCLEOTIDE SEQUENCE [LARGE SCALE GENOMIC DNA]</scope>
    <source>
        <strain evidence="2 3">CH01</strain>
    </source>
</reference>
<evidence type="ECO:0000313" key="2">
    <source>
        <dbReference type="EMBL" id="ODG93359.1"/>
    </source>
</evidence>